<keyword evidence="7" id="KW-1185">Reference proteome</keyword>
<dbReference type="HAMAP" id="MF_00682">
    <property type="entry name" value="HscB"/>
    <property type="match status" value="1"/>
</dbReference>
<evidence type="ECO:0000256" key="1">
    <source>
        <dbReference type="ARBA" id="ARBA00010476"/>
    </source>
</evidence>
<dbReference type="EMBL" id="CP089983">
    <property type="protein sequence ID" value="WXB07375.1"/>
    <property type="molecule type" value="Genomic_DNA"/>
</dbReference>
<comment type="function">
    <text evidence="3 4">Co-chaperone involved in the maturation of iron-sulfur cluster-containing proteins. Seems to help targeting proteins to be folded toward HscA.</text>
</comment>
<comment type="subunit">
    <text evidence="4">Interacts with HscA and stimulates its ATPase activity.</text>
</comment>
<dbReference type="InterPro" id="IPR036869">
    <property type="entry name" value="J_dom_sf"/>
</dbReference>
<name>A0ABZ2LAJ6_9BACT</name>
<dbReference type="Pfam" id="PF00226">
    <property type="entry name" value="DnaJ"/>
    <property type="match status" value="1"/>
</dbReference>
<dbReference type="PANTHER" id="PTHR14021">
    <property type="entry name" value="IRON-SULFUR CLUSTER CO-CHAPERONE PROTEIN HSCB"/>
    <property type="match status" value="1"/>
</dbReference>
<dbReference type="InterPro" id="IPR001623">
    <property type="entry name" value="DnaJ_domain"/>
</dbReference>
<dbReference type="SUPFAM" id="SSF46565">
    <property type="entry name" value="Chaperone J-domain"/>
    <property type="match status" value="1"/>
</dbReference>
<feature type="domain" description="J" evidence="5">
    <location>
        <begin position="2"/>
        <end position="75"/>
    </location>
</feature>
<comment type="similarity">
    <text evidence="1 4">Belongs to the HscB family.</text>
</comment>
<dbReference type="RefSeq" id="WP_394837035.1">
    <property type="nucleotide sequence ID" value="NZ_CP089929.1"/>
</dbReference>
<protein>
    <recommendedName>
        <fullName evidence="4">Co-chaperone protein HscB homolog</fullName>
    </recommendedName>
</protein>
<keyword evidence="2 4" id="KW-0143">Chaperone</keyword>
<dbReference type="Proteomes" id="UP001374803">
    <property type="component" value="Chromosome"/>
</dbReference>
<sequence>MDPFATLGVARRYDVDLRALEKTHRELSRALHPDKHVGAAAGKREALSRAVEVNAAWRILRDPVKRAEALFSIYGVPVGETNEPKSKPAFLMEMLEQREALDEAKQAKDLARVHQLAESIEAHAQAVQEALAEAFSSAGADREKLGPHVSKLGELRYFRRFLEEVSAIEDDLTTEET</sequence>
<evidence type="ECO:0000313" key="7">
    <source>
        <dbReference type="Proteomes" id="UP001374803"/>
    </source>
</evidence>
<accession>A0ABZ2LAJ6</accession>
<dbReference type="Gene3D" id="1.10.287.110">
    <property type="entry name" value="DnaJ domain"/>
    <property type="match status" value="1"/>
</dbReference>
<gene>
    <name evidence="4 6" type="primary">hscB</name>
    <name evidence="6" type="ORF">LVJ94_09015</name>
</gene>
<dbReference type="Gene3D" id="1.20.1280.20">
    <property type="entry name" value="HscB, C-terminal domain"/>
    <property type="match status" value="1"/>
</dbReference>
<dbReference type="SUPFAM" id="SSF47144">
    <property type="entry name" value="HSC20 (HSCB), C-terminal oligomerisation domain"/>
    <property type="match status" value="1"/>
</dbReference>
<proteinExistence type="inferred from homology"/>
<evidence type="ECO:0000256" key="4">
    <source>
        <dbReference type="HAMAP-Rule" id="MF_00682"/>
    </source>
</evidence>
<dbReference type="PROSITE" id="PS50076">
    <property type="entry name" value="DNAJ_2"/>
    <property type="match status" value="1"/>
</dbReference>
<organism evidence="6 7">
    <name type="scientific">Pendulispora rubella</name>
    <dbReference type="NCBI Taxonomy" id="2741070"/>
    <lineage>
        <taxon>Bacteria</taxon>
        <taxon>Pseudomonadati</taxon>
        <taxon>Myxococcota</taxon>
        <taxon>Myxococcia</taxon>
        <taxon>Myxococcales</taxon>
        <taxon>Sorangiineae</taxon>
        <taxon>Pendulisporaceae</taxon>
        <taxon>Pendulispora</taxon>
    </lineage>
</organism>
<evidence type="ECO:0000256" key="3">
    <source>
        <dbReference type="ARBA" id="ARBA00025596"/>
    </source>
</evidence>
<dbReference type="InterPro" id="IPR009073">
    <property type="entry name" value="HscB_oligo_C"/>
</dbReference>
<dbReference type="SMART" id="SM00271">
    <property type="entry name" value="DnaJ"/>
    <property type="match status" value="1"/>
</dbReference>
<reference evidence="6" key="1">
    <citation type="submission" date="2021-12" db="EMBL/GenBank/DDBJ databases">
        <title>Discovery of the Pendulisporaceae a myxobacterial family with distinct sporulation behavior and unique specialized metabolism.</title>
        <authorList>
            <person name="Garcia R."/>
            <person name="Popoff A."/>
            <person name="Bader C.D."/>
            <person name="Loehr J."/>
            <person name="Walesch S."/>
            <person name="Walt C."/>
            <person name="Boldt J."/>
            <person name="Bunk B."/>
            <person name="Haeckl F.J.F.P.J."/>
            <person name="Gunesch A.P."/>
            <person name="Birkelbach J."/>
            <person name="Nuebel U."/>
            <person name="Pietschmann T."/>
            <person name="Bach T."/>
            <person name="Mueller R."/>
        </authorList>
    </citation>
    <scope>NUCLEOTIDE SEQUENCE</scope>
    <source>
        <strain evidence="6">MSr11367</strain>
    </source>
</reference>
<evidence type="ECO:0000259" key="5">
    <source>
        <dbReference type="PROSITE" id="PS50076"/>
    </source>
</evidence>
<dbReference type="CDD" id="cd06257">
    <property type="entry name" value="DnaJ"/>
    <property type="match status" value="1"/>
</dbReference>
<dbReference type="InterPro" id="IPR004640">
    <property type="entry name" value="HscB"/>
</dbReference>
<dbReference type="NCBIfam" id="TIGR00714">
    <property type="entry name" value="hscB"/>
    <property type="match status" value="1"/>
</dbReference>
<dbReference type="PANTHER" id="PTHR14021:SF15">
    <property type="entry name" value="IRON-SULFUR CLUSTER CO-CHAPERONE PROTEIN HSCB"/>
    <property type="match status" value="1"/>
</dbReference>
<evidence type="ECO:0000256" key="2">
    <source>
        <dbReference type="ARBA" id="ARBA00023186"/>
    </source>
</evidence>
<dbReference type="InterPro" id="IPR036386">
    <property type="entry name" value="HscB_C_sf"/>
</dbReference>
<evidence type="ECO:0000313" key="6">
    <source>
        <dbReference type="EMBL" id="WXB07375.1"/>
    </source>
</evidence>
<dbReference type="Pfam" id="PF07743">
    <property type="entry name" value="HSCB_C"/>
    <property type="match status" value="1"/>
</dbReference>